<sequence length="581" mass="64682">MNYLKTYFNRNKKVSPSSKHPLSPNSPYSDQNGSHFLFSPQYLPDGDYSSKESQNSAHSNWKYSSKSSPLPMGNTTPSRLGLVGSAKVIQTLGAESLEEAMDILTLMQRPSLATDSFQSCGLLEECDEVEACEPNLSPASSQFFAMIASYKPAVCKVYEPGHAPTGHLTSYVSYPENVLDPPRYSFDGFPSNHCVSARQEQSRCAPRRNSVSWDSVSGAGSSSSDYKSIYDSPQLSPHVANYQAHPLPTPPSSPSKLSRKIMPKKLPLPPPAKLSDKELETNQRSLRMNTCRMHLSSQSTVSPRQCPKNWTKGKVLGKGSFGTVYEGLNLDDGSFFAVKISDVETAAPEVRQEIDVLRRLNHPNIVRYLGSSLDEGHLCIFLELVGMGSLRRVLDKYKHFEENMIRTYTRQILWGLEYLHQQNTIHRDLKCANILVHPDGQVKLADFGVAKQMSLSLADSCKGTPLYMAPEMMKSSIENRKYGLAVDIWSLGCTIIEMANGKPPWSDLEGFSFFFKLGRGELPPIPEHLSLEAKNFLRKCLKVNPEERANVSELLQHPFVADAPAIAPPFSPHISSQRQYL</sequence>
<comment type="similarity">
    <text evidence="1">Belongs to the protein kinase superfamily. STE Ser/Thr protein kinase family. MAP kinase kinase kinase subfamily.</text>
</comment>
<keyword evidence="4 9" id="KW-0547">Nucleotide-binding</keyword>
<dbReference type="OMA" id="GHARTEH"/>
<proteinExistence type="inferred from homology"/>
<evidence type="ECO:0000256" key="4">
    <source>
        <dbReference type="ARBA" id="ARBA00022741"/>
    </source>
</evidence>
<dbReference type="SMART" id="SM00220">
    <property type="entry name" value="S_TKc"/>
    <property type="match status" value="1"/>
</dbReference>
<evidence type="ECO:0000256" key="8">
    <source>
        <dbReference type="ARBA" id="ARBA00048329"/>
    </source>
</evidence>
<dbReference type="PROSITE" id="PS00107">
    <property type="entry name" value="PROTEIN_KINASE_ATP"/>
    <property type="match status" value="1"/>
</dbReference>
<feature type="binding site" evidence="9">
    <location>
        <position position="339"/>
    </location>
    <ligand>
        <name>ATP</name>
        <dbReference type="ChEBI" id="CHEBI:30616"/>
    </ligand>
</feature>
<gene>
    <name evidence="12" type="ORF">KI387_012786</name>
</gene>
<dbReference type="InterPro" id="IPR000719">
    <property type="entry name" value="Prot_kinase_dom"/>
</dbReference>
<feature type="compositionally biased region" description="Low complexity" evidence="10">
    <location>
        <begin position="210"/>
        <end position="232"/>
    </location>
</feature>
<evidence type="ECO:0000256" key="5">
    <source>
        <dbReference type="ARBA" id="ARBA00022777"/>
    </source>
</evidence>
<feature type="region of interest" description="Disordered" evidence="10">
    <location>
        <begin position="10"/>
        <end position="34"/>
    </location>
</feature>
<feature type="domain" description="Protein kinase" evidence="11">
    <location>
        <begin position="310"/>
        <end position="560"/>
    </location>
</feature>
<evidence type="ECO:0000259" key="11">
    <source>
        <dbReference type="PROSITE" id="PS50011"/>
    </source>
</evidence>
<evidence type="ECO:0000256" key="1">
    <source>
        <dbReference type="ARBA" id="ARBA00006529"/>
    </source>
</evidence>
<dbReference type="InterPro" id="IPR017441">
    <property type="entry name" value="Protein_kinase_ATP_BS"/>
</dbReference>
<evidence type="ECO:0000256" key="9">
    <source>
        <dbReference type="PROSITE-ProRule" id="PRU10141"/>
    </source>
</evidence>
<dbReference type="AlphaFoldDB" id="A0AA38CRJ5"/>
<dbReference type="PANTHER" id="PTHR48016:SF17">
    <property type="entry name" value="MITOGEN-ACTIVATED PROTEIN KINASE KINASE KINASE YODA"/>
    <property type="match status" value="1"/>
</dbReference>
<dbReference type="GO" id="GO:0005737">
    <property type="term" value="C:cytoplasm"/>
    <property type="evidence" value="ECO:0007669"/>
    <property type="project" value="TreeGrafter"/>
</dbReference>
<dbReference type="PANTHER" id="PTHR48016">
    <property type="entry name" value="MAP KINASE KINASE KINASE SSK2-RELATED-RELATED"/>
    <property type="match status" value="1"/>
</dbReference>
<evidence type="ECO:0000256" key="7">
    <source>
        <dbReference type="ARBA" id="ARBA00047559"/>
    </source>
</evidence>
<dbReference type="InterPro" id="IPR011009">
    <property type="entry name" value="Kinase-like_dom_sf"/>
</dbReference>
<feature type="compositionally biased region" description="Polar residues" evidence="10">
    <location>
        <begin position="14"/>
        <end position="34"/>
    </location>
</feature>
<dbReference type="PROSITE" id="PS50011">
    <property type="entry name" value="PROTEIN_KINASE_DOM"/>
    <property type="match status" value="1"/>
</dbReference>
<evidence type="ECO:0000256" key="3">
    <source>
        <dbReference type="ARBA" id="ARBA00022679"/>
    </source>
</evidence>
<comment type="catalytic activity">
    <reaction evidence="7">
        <text>L-threonyl-[protein] + ATP = O-phospho-L-threonyl-[protein] + ADP + H(+)</text>
        <dbReference type="Rhea" id="RHEA:46608"/>
        <dbReference type="Rhea" id="RHEA-COMP:11060"/>
        <dbReference type="Rhea" id="RHEA-COMP:11605"/>
        <dbReference type="ChEBI" id="CHEBI:15378"/>
        <dbReference type="ChEBI" id="CHEBI:30013"/>
        <dbReference type="ChEBI" id="CHEBI:30616"/>
        <dbReference type="ChEBI" id="CHEBI:61977"/>
        <dbReference type="ChEBI" id="CHEBI:456216"/>
        <dbReference type="EC" id="2.7.11.25"/>
    </reaction>
</comment>
<comment type="catalytic activity">
    <reaction evidence="8">
        <text>L-seryl-[protein] + ATP = O-phospho-L-seryl-[protein] + ADP + H(+)</text>
        <dbReference type="Rhea" id="RHEA:17989"/>
        <dbReference type="Rhea" id="RHEA-COMP:9863"/>
        <dbReference type="Rhea" id="RHEA-COMP:11604"/>
        <dbReference type="ChEBI" id="CHEBI:15378"/>
        <dbReference type="ChEBI" id="CHEBI:29999"/>
        <dbReference type="ChEBI" id="CHEBI:30616"/>
        <dbReference type="ChEBI" id="CHEBI:83421"/>
        <dbReference type="ChEBI" id="CHEBI:456216"/>
        <dbReference type="EC" id="2.7.11.25"/>
    </reaction>
</comment>
<dbReference type="Proteomes" id="UP000824469">
    <property type="component" value="Unassembled WGS sequence"/>
</dbReference>
<keyword evidence="13" id="KW-1185">Reference proteome</keyword>
<dbReference type="Gene3D" id="1.10.510.10">
    <property type="entry name" value="Transferase(Phosphotransferase) domain 1"/>
    <property type="match status" value="1"/>
</dbReference>
<accession>A0AA38CRJ5</accession>
<evidence type="ECO:0000256" key="10">
    <source>
        <dbReference type="SAM" id="MobiDB-lite"/>
    </source>
</evidence>
<dbReference type="InterPro" id="IPR050538">
    <property type="entry name" value="MAP_kinase_kinase_kinase"/>
</dbReference>
<evidence type="ECO:0000256" key="2">
    <source>
        <dbReference type="ARBA" id="ARBA00012406"/>
    </source>
</evidence>
<dbReference type="GO" id="GO:0005524">
    <property type="term" value="F:ATP binding"/>
    <property type="evidence" value="ECO:0007669"/>
    <property type="project" value="UniProtKB-UniRule"/>
</dbReference>
<organism evidence="12 13">
    <name type="scientific">Taxus chinensis</name>
    <name type="common">Chinese yew</name>
    <name type="synonym">Taxus wallichiana var. chinensis</name>
    <dbReference type="NCBI Taxonomy" id="29808"/>
    <lineage>
        <taxon>Eukaryota</taxon>
        <taxon>Viridiplantae</taxon>
        <taxon>Streptophyta</taxon>
        <taxon>Embryophyta</taxon>
        <taxon>Tracheophyta</taxon>
        <taxon>Spermatophyta</taxon>
        <taxon>Pinopsida</taxon>
        <taxon>Pinidae</taxon>
        <taxon>Conifers II</taxon>
        <taxon>Cupressales</taxon>
        <taxon>Taxaceae</taxon>
        <taxon>Taxus</taxon>
    </lineage>
</organism>
<dbReference type="Pfam" id="PF00069">
    <property type="entry name" value="Pkinase"/>
    <property type="match status" value="1"/>
</dbReference>
<keyword evidence="5" id="KW-0418">Kinase</keyword>
<feature type="region of interest" description="Disordered" evidence="10">
    <location>
        <begin position="47"/>
        <end position="78"/>
    </location>
</feature>
<dbReference type="SUPFAM" id="SSF56112">
    <property type="entry name" value="Protein kinase-like (PK-like)"/>
    <property type="match status" value="1"/>
</dbReference>
<feature type="region of interest" description="Disordered" evidence="10">
    <location>
        <begin position="205"/>
        <end position="277"/>
    </location>
</feature>
<evidence type="ECO:0000313" key="12">
    <source>
        <dbReference type="EMBL" id="KAH9301203.1"/>
    </source>
</evidence>
<name>A0AA38CRJ5_TAXCH</name>
<evidence type="ECO:0000256" key="6">
    <source>
        <dbReference type="ARBA" id="ARBA00022840"/>
    </source>
</evidence>
<feature type="compositionally biased region" description="Polar residues" evidence="10">
    <location>
        <begin position="51"/>
        <end position="78"/>
    </location>
</feature>
<comment type="caution">
    <text evidence="12">The sequence shown here is derived from an EMBL/GenBank/DDBJ whole genome shotgun (WGS) entry which is preliminary data.</text>
</comment>
<dbReference type="EC" id="2.7.11.25" evidence="2"/>
<evidence type="ECO:0000313" key="13">
    <source>
        <dbReference type="Proteomes" id="UP000824469"/>
    </source>
</evidence>
<keyword evidence="6 9" id="KW-0067">ATP-binding</keyword>
<keyword evidence="3" id="KW-0808">Transferase</keyword>
<reference evidence="12 13" key="1">
    <citation type="journal article" date="2021" name="Nat. Plants">
        <title>The Taxus genome provides insights into paclitaxel biosynthesis.</title>
        <authorList>
            <person name="Xiong X."/>
            <person name="Gou J."/>
            <person name="Liao Q."/>
            <person name="Li Y."/>
            <person name="Zhou Q."/>
            <person name="Bi G."/>
            <person name="Li C."/>
            <person name="Du R."/>
            <person name="Wang X."/>
            <person name="Sun T."/>
            <person name="Guo L."/>
            <person name="Liang H."/>
            <person name="Lu P."/>
            <person name="Wu Y."/>
            <person name="Zhang Z."/>
            <person name="Ro D.K."/>
            <person name="Shang Y."/>
            <person name="Huang S."/>
            <person name="Yan J."/>
        </authorList>
    </citation>
    <scope>NUCLEOTIDE SEQUENCE [LARGE SCALE GENOMIC DNA]</scope>
    <source>
        <strain evidence="12">Ta-2019</strain>
    </source>
</reference>
<dbReference type="GO" id="GO:0004709">
    <property type="term" value="F:MAP kinase kinase kinase activity"/>
    <property type="evidence" value="ECO:0007669"/>
    <property type="project" value="UniProtKB-EC"/>
</dbReference>
<protein>
    <recommendedName>
        <fullName evidence="2">mitogen-activated protein kinase kinase kinase</fullName>
        <ecNumber evidence="2">2.7.11.25</ecNumber>
    </recommendedName>
</protein>
<dbReference type="EMBL" id="JAHRHJ020000009">
    <property type="protein sequence ID" value="KAH9301203.1"/>
    <property type="molecule type" value="Genomic_DNA"/>
</dbReference>